<dbReference type="OrthoDB" id="5966279at2"/>
<dbReference type="Proteomes" id="UP000319204">
    <property type="component" value="Unassembled WGS sequence"/>
</dbReference>
<dbReference type="InterPro" id="IPR004891">
    <property type="entry name" value="Mercury-R_MerC"/>
</dbReference>
<keyword evidence="1" id="KW-0812">Transmembrane</keyword>
<keyword evidence="3" id="KW-1185">Reference proteome</keyword>
<keyword evidence="1" id="KW-1133">Transmembrane helix</keyword>
<comment type="caution">
    <text evidence="2">The sequence shown here is derived from an EMBL/GenBank/DDBJ whole genome shotgun (WGS) entry which is preliminary data.</text>
</comment>
<evidence type="ECO:0000313" key="2">
    <source>
        <dbReference type="EMBL" id="KAB5490830.1"/>
    </source>
</evidence>
<organism evidence="2 3">
    <name type="scientific">Flagellimonas hadalis</name>
    <dbReference type="NCBI Taxonomy" id="2597517"/>
    <lineage>
        <taxon>Bacteria</taxon>
        <taxon>Pseudomonadati</taxon>
        <taxon>Bacteroidota</taxon>
        <taxon>Flavobacteriia</taxon>
        <taxon>Flavobacteriales</taxon>
        <taxon>Flavobacteriaceae</taxon>
        <taxon>Flagellimonas</taxon>
    </lineage>
</organism>
<dbReference type="RefSeq" id="WP_151889521.1">
    <property type="nucleotide sequence ID" value="NZ_VNIK02000002.1"/>
</dbReference>
<proteinExistence type="predicted"/>
<protein>
    <submittedName>
        <fullName evidence="2">MerC domain-containing protein</fullName>
    </submittedName>
</protein>
<evidence type="ECO:0000256" key="1">
    <source>
        <dbReference type="SAM" id="Phobius"/>
    </source>
</evidence>
<name>A0A5N5ISH9_9FLAO</name>
<accession>A0A5N5ISH9</accession>
<dbReference type="AlphaFoldDB" id="A0A5N5ISH9"/>
<evidence type="ECO:0000313" key="3">
    <source>
        <dbReference type="Proteomes" id="UP000319204"/>
    </source>
</evidence>
<gene>
    <name evidence="2" type="ORF">FOT42_005205</name>
</gene>
<feature type="transmembrane region" description="Helical" evidence="1">
    <location>
        <begin position="12"/>
        <end position="33"/>
    </location>
</feature>
<dbReference type="GO" id="GO:0015097">
    <property type="term" value="F:mercury ion transmembrane transporter activity"/>
    <property type="evidence" value="ECO:0007669"/>
    <property type="project" value="InterPro"/>
</dbReference>
<reference evidence="2" key="1">
    <citation type="submission" date="2019-10" db="EMBL/GenBank/DDBJ databases">
        <title>Muricauda hadale sp. nov., a piezophilic bacterium isolated from hadopelagic water of the Mariana Trench.</title>
        <authorList>
            <person name="Wei Y."/>
        </authorList>
    </citation>
    <scope>NUCLEOTIDE SEQUENCE [LARGE SCALE GENOMIC DNA]</scope>
    <source>
        <strain evidence="2">MT-229</strain>
    </source>
</reference>
<sequence length="131" mass="14418">MKIKNPTYDIIALSSSLICAIHCAAVPIVLSFSSLASLHFLHHPLIEWSFIAIGVVFVFVSLWPSYKKAHYKLKPLLIAGCGFGLIALGRLDLNELWEVANTVTGALMVSVAHYVNWKLLRATGNHTNCKS</sequence>
<dbReference type="GO" id="GO:0016020">
    <property type="term" value="C:membrane"/>
    <property type="evidence" value="ECO:0007669"/>
    <property type="project" value="InterPro"/>
</dbReference>
<dbReference type="EMBL" id="VNIK02000002">
    <property type="protein sequence ID" value="KAB5490830.1"/>
    <property type="molecule type" value="Genomic_DNA"/>
</dbReference>
<dbReference type="Pfam" id="PF03203">
    <property type="entry name" value="MerC"/>
    <property type="match status" value="1"/>
</dbReference>
<feature type="transmembrane region" description="Helical" evidence="1">
    <location>
        <begin position="45"/>
        <end position="63"/>
    </location>
</feature>
<keyword evidence="1" id="KW-0472">Membrane</keyword>